<protein>
    <submittedName>
        <fullName evidence="1">Uncharacterized protein</fullName>
    </submittedName>
</protein>
<name>A0A512BJZ6_9BACT</name>
<dbReference type="Proteomes" id="UP000321513">
    <property type="component" value="Unassembled WGS sequence"/>
</dbReference>
<comment type="caution">
    <text evidence="1">The sequence shown here is derived from an EMBL/GenBank/DDBJ whole genome shotgun (WGS) entry which is preliminary data.</text>
</comment>
<gene>
    <name evidence="1" type="ORF">SAE01_46330</name>
</gene>
<accession>A0A512BJZ6</accession>
<reference evidence="1 2" key="1">
    <citation type="submission" date="2019-07" db="EMBL/GenBank/DDBJ databases">
        <title>Whole genome shotgun sequence of Segetibacter aerophilus NBRC 106135.</title>
        <authorList>
            <person name="Hosoyama A."/>
            <person name="Uohara A."/>
            <person name="Ohji S."/>
            <person name="Ichikawa N."/>
        </authorList>
    </citation>
    <scope>NUCLEOTIDE SEQUENCE [LARGE SCALE GENOMIC DNA]</scope>
    <source>
        <strain evidence="1 2">NBRC 106135</strain>
    </source>
</reference>
<dbReference type="AlphaFoldDB" id="A0A512BJZ6"/>
<keyword evidence="2" id="KW-1185">Reference proteome</keyword>
<proteinExistence type="predicted"/>
<dbReference type="EMBL" id="BJYT01000041">
    <property type="protein sequence ID" value="GEO12137.1"/>
    <property type="molecule type" value="Genomic_DNA"/>
</dbReference>
<evidence type="ECO:0000313" key="1">
    <source>
        <dbReference type="EMBL" id="GEO12137.1"/>
    </source>
</evidence>
<sequence length="84" mass="9756">MRERLLSHCYKFATNGDMKAARLFLEVTSEKRPKTSIRNQQNNFIQVSGTTITEAQLKELTEDQQQQLQRILKGFNIPKEFVAV</sequence>
<evidence type="ECO:0000313" key="2">
    <source>
        <dbReference type="Proteomes" id="UP000321513"/>
    </source>
</evidence>
<organism evidence="1 2">
    <name type="scientific">Segetibacter aerophilus</name>
    <dbReference type="NCBI Taxonomy" id="670293"/>
    <lineage>
        <taxon>Bacteria</taxon>
        <taxon>Pseudomonadati</taxon>
        <taxon>Bacteroidota</taxon>
        <taxon>Chitinophagia</taxon>
        <taxon>Chitinophagales</taxon>
        <taxon>Chitinophagaceae</taxon>
        <taxon>Segetibacter</taxon>
    </lineage>
</organism>